<keyword evidence="1" id="KW-0539">Nucleus</keyword>
<gene>
    <name evidence="2" type="ORF">SUNI508_08424</name>
</gene>
<name>A0ABR2UTK3_9PEZI</name>
<evidence type="ECO:0000313" key="2">
    <source>
        <dbReference type="EMBL" id="KAK9417995.1"/>
    </source>
</evidence>
<keyword evidence="3" id="KW-1185">Reference proteome</keyword>
<reference evidence="2 3" key="1">
    <citation type="journal article" date="2024" name="J. Plant Pathol.">
        <title>Sequence and assembly of the genome of Seiridium unicorne, isolate CBS 538.82, causal agent of cypress canker disease.</title>
        <authorList>
            <person name="Scali E."/>
            <person name="Rocca G.D."/>
            <person name="Danti R."/>
            <person name="Garbelotto M."/>
            <person name="Barberini S."/>
            <person name="Baroncelli R."/>
            <person name="Emiliani G."/>
        </authorList>
    </citation>
    <scope>NUCLEOTIDE SEQUENCE [LARGE SCALE GENOMIC DNA]</scope>
    <source>
        <strain evidence="2 3">BM-138-508</strain>
    </source>
</reference>
<dbReference type="Proteomes" id="UP001408356">
    <property type="component" value="Unassembled WGS sequence"/>
</dbReference>
<dbReference type="Pfam" id="PF11951">
    <property type="entry name" value="Fungal_trans_2"/>
    <property type="match status" value="1"/>
</dbReference>
<comment type="caution">
    <text evidence="2">The sequence shown here is derived from an EMBL/GenBank/DDBJ whole genome shotgun (WGS) entry which is preliminary data.</text>
</comment>
<sequence length="413" mass="46451">MSGGAGSGRPSSLRARLLCNKQSVDYVDVDNQYDNTAQIPQPVTALEKLQSAMLRYQTVPNAPRPNTAQFVGTLLETLKHTSPHDESLASGTWISDVASRLDRSPLLETAICAFTQHLLGKVNHDELVVAQSRTPYGCALNYLQQSLNHPQKWKLPETLGASLVLCFYELFAGTTTPDSWMQHAKGVMKLIQLRGPAAYVEEWDHSMLLSFRPIIIISPDRLDVDHRYLQLLARLPGILRHGYALREANARQEPIDIQKALLLAESTQQVHAGFLEWYPRLLSIEPEPTEIPSKDPASIFPHVLHYESPWIGALYMGYWASILILQEILIQCRYPVDLKETNSDLARNILKSIENVGHGVMGAFRCGYGLRIAFEFVDDRQKVWIGMWLGRLERDYAATSAKTYLGMESVKAK</sequence>
<proteinExistence type="predicted"/>
<dbReference type="InterPro" id="IPR053178">
    <property type="entry name" value="Osmoadaptation_assoc"/>
</dbReference>
<organism evidence="2 3">
    <name type="scientific">Seiridium unicorne</name>
    <dbReference type="NCBI Taxonomy" id="138068"/>
    <lineage>
        <taxon>Eukaryota</taxon>
        <taxon>Fungi</taxon>
        <taxon>Dikarya</taxon>
        <taxon>Ascomycota</taxon>
        <taxon>Pezizomycotina</taxon>
        <taxon>Sordariomycetes</taxon>
        <taxon>Xylariomycetidae</taxon>
        <taxon>Amphisphaeriales</taxon>
        <taxon>Sporocadaceae</taxon>
        <taxon>Seiridium</taxon>
    </lineage>
</organism>
<accession>A0ABR2UTK3</accession>
<evidence type="ECO:0000256" key="1">
    <source>
        <dbReference type="ARBA" id="ARBA00023242"/>
    </source>
</evidence>
<evidence type="ECO:0000313" key="3">
    <source>
        <dbReference type="Proteomes" id="UP001408356"/>
    </source>
</evidence>
<dbReference type="InterPro" id="IPR021858">
    <property type="entry name" value="Fun_TF"/>
</dbReference>
<dbReference type="EMBL" id="JARVKF010000394">
    <property type="protein sequence ID" value="KAK9417995.1"/>
    <property type="molecule type" value="Genomic_DNA"/>
</dbReference>
<protein>
    <submittedName>
        <fullName evidence="2">Uncharacterized protein</fullName>
    </submittedName>
</protein>
<dbReference type="PANTHER" id="PTHR38111">
    <property type="entry name" value="ZN(2)-C6 FUNGAL-TYPE DOMAIN-CONTAINING PROTEIN-RELATED"/>
    <property type="match status" value="1"/>
</dbReference>